<reference evidence="2" key="1">
    <citation type="journal article" date="2015" name="MBio">
        <title>Eco-Evolutionary Dynamics of Episomes among Ecologically Cohesive Bacterial Populations.</title>
        <authorList>
            <person name="Xue H."/>
            <person name="Cordero O.X."/>
            <person name="Camas F.M."/>
            <person name="Trimble W."/>
            <person name="Meyer F."/>
            <person name="Guglielmini J."/>
            <person name="Rocha E.P."/>
            <person name="Polz M.F."/>
        </authorList>
    </citation>
    <scope>NUCLEOTIDE SEQUENCE</scope>
    <source>
        <strain evidence="2">FF_110</strain>
    </source>
</reference>
<proteinExistence type="predicted"/>
<accession>A0A0H3ZRU6</accession>
<evidence type="ECO:0000313" key="2">
    <source>
        <dbReference type="EMBL" id="AKN39098.1"/>
    </source>
</evidence>
<feature type="domain" description="DDE" evidence="1">
    <location>
        <begin position="2"/>
        <end position="37"/>
    </location>
</feature>
<protein>
    <recommendedName>
        <fullName evidence="1">DDE domain-containing protein</fullName>
    </recommendedName>
</protein>
<name>A0A0H3ZRU6_9VIBR</name>
<dbReference type="AlphaFoldDB" id="A0A0H3ZRU6"/>
<dbReference type="Pfam" id="PF13610">
    <property type="entry name" value="DDE_Tnp_IS240"/>
    <property type="match status" value="1"/>
</dbReference>
<organism evidence="2">
    <name type="scientific">Vibrio genomosp. F6</name>
    <dbReference type="NCBI Taxonomy" id="723172"/>
    <lineage>
        <taxon>Bacteria</taxon>
        <taxon>Pseudomonadati</taxon>
        <taxon>Pseudomonadota</taxon>
        <taxon>Gammaproteobacteria</taxon>
        <taxon>Vibrionales</taxon>
        <taxon>Vibrionaceae</taxon>
        <taxon>Vibrio</taxon>
    </lineage>
</organism>
<evidence type="ECO:0000259" key="1">
    <source>
        <dbReference type="Pfam" id="PF13610"/>
    </source>
</evidence>
<dbReference type="InterPro" id="IPR032874">
    <property type="entry name" value="DDE_dom"/>
</dbReference>
<dbReference type="EMBL" id="KP795634">
    <property type="protein sequence ID" value="AKN39098.1"/>
    <property type="molecule type" value="Genomic_DNA"/>
</dbReference>
<sequence>MYYYRGVDNNGDIVDFYLSEYRDENAARAFLKKAIATNGFL</sequence>